<dbReference type="Proteomes" id="UP001165065">
    <property type="component" value="Unassembled WGS sequence"/>
</dbReference>
<dbReference type="OrthoDB" id="426235at2759"/>
<protein>
    <submittedName>
        <fullName evidence="1">Uncharacterized protein</fullName>
    </submittedName>
</protein>
<evidence type="ECO:0000313" key="2">
    <source>
        <dbReference type="Proteomes" id="UP001165065"/>
    </source>
</evidence>
<accession>A0A9W7LAL5</accession>
<gene>
    <name evidence="1" type="ORF">TrCOL_g1771</name>
</gene>
<evidence type="ECO:0000313" key="1">
    <source>
        <dbReference type="EMBL" id="GMI42102.1"/>
    </source>
</evidence>
<name>A0A9W7LAL5_9STRA</name>
<dbReference type="AlphaFoldDB" id="A0A9W7LAL5"/>
<organism evidence="1 2">
    <name type="scientific">Triparma columacea</name>
    <dbReference type="NCBI Taxonomy" id="722753"/>
    <lineage>
        <taxon>Eukaryota</taxon>
        <taxon>Sar</taxon>
        <taxon>Stramenopiles</taxon>
        <taxon>Ochrophyta</taxon>
        <taxon>Bolidophyceae</taxon>
        <taxon>Parmales</taxon>
        <taxon>Triparmaceae</taxon>
        <taxon>Triparma</taxon>
    </lineage>
</organism>
<proteinExistence type="predicted"/>
<sequence>MPGTIAAWYEEYGGDVHRVGKPYCGMMSCLGLSDVDLKNTWMVGDSIYTDLGFASSAGIKGVWCWGDGIHADDIREGKMGIEYGNGVVVEGFKDIEFNDRD</sequence>
<dbReference type="InterPro" id="IPR036412">
    <property type="entry name" value="HAD-like_sf"/>
</dbReference>
<dbReference type="Pfam" id="PF13242">
    <property type="entry name" value="Hydrolase_like"/>
    <property type="match status" value="1"/>
</dbReference>
<dbReference type="Gene3D" id="3.40.50.1000">
    <property type="entry name" value="HAD superfamily/HAD-like"/>
    <property type="match status" value="1"/>
</dbReference>
<dbReference type="EMBL" id="BRYA01000165">
    <property type="protein sequence ID" value="GMI42102.1"/>
    <property type="molecule type" value="Genomic_DNA"/>
</dbReference>
<dbReference type="SUPFAM" id="SSF56784">
    <property type="entry name" value="HAD-like"/>
    <property type="match status" value="1"/>
</dbReference>
<dbReference type="InterPro" id="IPR023214">
    <property type="entry name" value="HAD_sf"/>
</dbReference>
<keyword evidence="2" id="KW-1185">Reference proteome</keyword>
<reference evidence="2" key="1">
    <citation type="journal article" date="2023" name="Commun. Biol.">
        <title>Genome analysis of Parmales, the sister group of diatoms, reveals the evolutionary specialization of diatoms from phago-mixotrophs to photoautotrophs.</title>
        <authorList>
            <person name="Ban H."/>
            <person name="Sato S."/>
            <person name="Yoshikawa S."/>
            <person name="Yamada K."/>
            <person name="Nakamura Y."/>
            <person name="Ichinomiya M."/>
            <person name="Sato N."/>
            <person name="Blanc-Mathieu R."/>
            <person name="Endo H."/>
            <person name="Kuwata A."/>
            <person name="Ogata H."/>
        </authorList>
    </citation>
    <scope>NUCLEOTIDE SEQUENCE [LARGE SCALE GENOMIC DNA]</scope>
</reference>
<comment type="caution">
    <text evidence="1">The sequence shown here is derived from an EMBL/GenBank/DDBJ whole genome shotgun (WGS) entry which is preliminary data.</text>
</comment>